<evidence type="ECO:0000259" key="2">
    <source>
        <dbReference type="Pfam" id="PF07110"/>
    </source>
</evidence>
<dbReference type="GO" id="GO:0016491">
    <property type="term" value="F:oxidoreductase activity"/>
    <property type="evidence" value="ECO:0007669"/>
    <property type="project" value="InterPro"/>
</dbReference>
<dbReference type="AlphaFoldDB" id="A0A0C9UGW8"/>
<evidence type="ECO:0000313" key="3">
    <source>
        <dbReference type="EMBL" id="KIJ24681.1"/>
    </source>
</evidence>
<dbReference type="OrthoDB" id="3183782at2759"/>
<keyword evidence="4" id="KW-1185">Reference proteome</keyword>
<comment type="similarity">
    <text evidence="1">Belongs to the tpcK family.</text>
</comment>
<dbReference type="HOGENOM" id="CLU_115019_3_1_1"/>
<sequence length="123" mass="14317">MTVKIIALLKRRPDITHEQFIERWGENHAKILASLDVTKRNIIRYSQLHVNLQYTETLKQAGRPAADFDGVVEMEVEKLDDFLEIFTDEGYLKVAYPNEDSFLDRTSVQIVAGEPFMKFERDV</sequence>
<reference evidence="3 4" key="1">
    <citation type="submission" date="2014-06" db="EMBL/GenBank/DDBJ databases">
        <title>Evolutionary Origins and Diversification of the Mycorrhizal Mutualists.</title>
        <authorList>
            <consortium name="DOE Joint Genome Institute"/>
            <consortium name="Mycorrhizal Genomics Consortium"/>
            <person name="Kohler A."/>
            <person name="Kuo A."/>
            <person name="Nagy L.G."/>
            <person name="Floudas D."/>
            <person name="Copeland A."/>
            <person name="Barry K.W."/>
            <person name="Cichocki N."/>
            <person name="Veneault-Fourrey C."/>
            <person name="LaButti K."/>
            <person name="Lindquist E.A."/>
            <person name="Lipzen A."/>
            <person name="Lundell T."/>
            <person name="Morin E."/>
            <person name="Murat C."/>
            <person name="Riley R."/>
            <person name="Ohm R."/>
            <person name="Sun H."/>
            <person name="Tunlid A."/>
            <person name="Henrissat B."/>
            <person name="Grigoriev I.V."/>
            <person name="Hibbett D.S."/>
            <person name="Martin F."/>
        </authorList>
    </citation>
    <scope>NUCLEOTIDE SEQUENCE [LARGE SCALE GENOMIC DNA]</scope>
    <source>
        <strain evidence="3 4">SS14</strain>
    </source>
</reference>
<dbReference type="InterPro" id="IPR009799">
    <property type="entry name" value="EthD_dom"/>
</dbReference>
<dbReference type="EMBL" id="KN837466">
    <property type="protein sequence ID" value="KIJ24681.1"/>
    <property type="molecule type" value="Genomic_DNA"/>
</dbReference>
<dbReference type="Proteomes" id="UP000054279">
    <property type="component" value="Unassembled WGS sequence"/>
</dbReference>
<evidence type="ECO:0000313" key="4">
    <source>
        <dbReference type="Proteomes" id="UP000054279"/>
    </source>
</evidence>
<dbReference type="Pfam" id="PF07110">
    <property type="entry name" value="EthD"/>
    <property type="match status" value="1"/>
</dbReference>
<proteinExistence type="inferred from homology"/>
<evidence type="ECO:0000256" key="1">
    <source>
        <dbReference type="ARBA" id="ARBA00005986"/>
    </source>
</evidence>
<gene>
    <name evidence="3" type="ORF">M422DRAFT_39057</name>
</gene>
<name>A0A0C9UGW8_SPHS4</name>
<dbReference type="InterPro" id="IPR011008">
    <property type="entry name" value="Dimeric_a/b-barrel"/>
</dbReference>
<dbReference type="Gene3D" id="3.30.70.100">
    <property type="match status" value="1"/>
</dbReference>
<organism evidence="3 4">
    <name type="scientific">Sphaerobolus stellatus (strain SS14)</name>
    <dbReference type="NCBI Taxonomy" id="990650"/>
    <lineage>
        <taxon>Eukaryota</taxon>
        <taxon>Fungi</taxon>
        <taxon>Dikarya</taxon>
        <taxon>Basidiomycota</taxon>
        <taxon>Agaricomycotina</taxon>
        <taxon>Agaricomycetes</taxon>
        <taxon>Phallomycetidae</taxon>
        <taxon>Geastrales</taxon>
        <taxon>Sphaerobolaceae</taxon>
        <taxon>Sphaerobolus</taxon>
    </lineage>
</organism>
<feature type="domain" description="EthD" evidence="2">
    <location>
        <begin position="12"/>
        <end position="105"/>
    </location>
</feature>
<dbReference type="SUPFAM" id="SSF54909">
    <property type="entry name" value="Dimeric alpha+beta barrel"/>
    <property type="match status" value="1"/>
</dbReference>
<protein>
    <recommendedName>
        <fullName evidence="2">EthD domain-containing protein</fullName>
    </recommendedName>
</protein>
<accession>A0A0C9UGW8</accession>